<dbReference type="Proteomes" id="UP000887565">
    <property type="component" value="Unplaced"/>
</dbReference>
<reference evidence="2" key="1">
    <citation type="submission" date="2022-11" db="UniProtKB">
        <authorList>
            <consortium name="WormBaseParasite"/>
        </authorList>
    </citation>
    <scope>IDENTIFICATION</scope>
</reference>
<sequence length="65" mass="6956">MRAFLIPSNAAWCSSVSSFPHLVQGDLQFLLCGVTRERRGGLVVSQIMVIGGSCYLEIGIGFGIP</sequence>
<proteinExistence type="predicted"/>
<dbReference type="AlphaFoldDB" id="A0A915JXB1"/>
<evidence type="ECO:0000313" key="1">
    <source>
        <dbReference type="Proteomes" id="UP000887565"/>
    </source>
</evidence>
<accession>A0A915JXB1</accession>
<evidence type="ECO:0000313" key="2">
    <source>
        <dbReference type="WBParaSite" id="nRc.2.0.1.t30352-RA"/>
    </source>
</evidence>
<keyword evidence="1" id="KW-1185">Reference proteome</keyword>
<dbReference type="WBParaSite" id="nRc.2.0.1.t30352-RA">
    <property type="protein sequence ID" value="nRc.2.0.1.t30352-RA"/>
    <property type="gene ID" value="nRc.2.0.1.g30352"/>
</dbReference>
<protein>
    <submittedName>
        <fullName evidence="2">Uncharacterized protein</fullName>
    </submittedName>
</protein>
<organism evidence="1 2">
    <name type="scientific">Romanomermis culicivorax</name>
    <name type="common">Nematode worm</name>
    <dbReference type="NCBI Taxonomy" id="13658"/>
    <lineage>
        <taxon>Eukaryota</taxon>
        <taxon>Metazoa</taxon>
        <taxon>Ecdysozoa</taxon>
        <taxon>Nematoda</taxon>
        <taxon>Enoplea</taxon>
        <taxon>Dorylaimia</taxon>
        <taxon>Mermithida</taxon>
        <taxon>Mermithoidea</taxon>
        <taxon>Mermithidae</taxon>
        <taxon>Romanomermis</taxon>
    </lineage>
</organism>
<name>A0A915JXB1_ROMCU</name>